<feature type="transmembrane region" description="Helical" evidence="7">
    <location>
        <begin position="66"/>
        <end position="85"/>
    </location>
</feature>
<reference evidence="8 9" key="1">
    <citation type="journal article" date="2005" name="Nucleic Acids Res.">
        <title>The genome sequence of Xanthomonas oryzae pathovar oryzae KACC10331, the bacterial blight pathogen of rice.</title>
        <authorList>
            <person name="Lee B.M."/>
            <person name="Park Y.J."/>
            <person name="Park D.S."/>
            <person name="Kang H.W."/>
            <person name="Kim J.G."/>
            <person name="Song E.S."/>
            <person name="Park I.C."/>
            <person name="Yoon U.H."/>
            <person name="Hahn J.H."/>
            <person name="Koo B.S."/>
            <person name="Lee G.B."/>
            <person name="Kim H."/>
            <person name="Park H.S."/>
            <person name="Yoon K.O."/>
            <person name="Kim J.H."/>
            <person name="Jung C.H."/>
            <person name="Koh N.H."/>
            <person name="Seo J.S."/>
            <person name="Go S.J."/>
        </authorList>
    </citation>
    <scope>NUCLEOTIDE SEQUENCE [LARGE SCALE GENOMIC DNA]</scope>
    <source>
        <strain evidence="9">KACC10331 / KXO85</strain>
    </source>
</reference>
<gene>
    <name evidence="8" type="primary">gltP</name>
    <name evidence="8" type="ordered locus">XOO1175</name>
</gene>
<dbReference type="GO" id="GO:0015293">
    <property type="term" value="F:symporter activity"/>
    <property type="evidence" value="ECO:0007669"/>
    <property type="project" value="UniProtKB-KW"/>
</dbReference>
<dbReference type="Pfam" id="PF00375">
    <property type="entry name" value="SDF"/>
    <property type="match status" value="1"/>
</dbReference>
<dbReference type="SUPFAM" id="SSF118215">
    <property type="entry name" value="Proton glutamate symport protein"/>
    <property type="match status" value="1"/>
</dbReference>
<feature type="transmembrane region" description="Helical" evidence="7">
    <location>
        <begin position="291"/>
        <end position="313"/>
    </location>
</feature>
<keyword evidence="9" id="KW-1185">Reference proteome</keyword>
<dbReference type="FunFam" id="1.10.3860.10:FF:000016">
    <property type="entry name" value="Proton glutamate symport protein"/>
    <property type="match status" value="1"/>
</dbReference>
<evidence type="ECO:0000256" key="7">
    <source>
        <dbReference type="SAM" id="Phobius"/>
    </source>
</evidence>
<feature type="transmembrane region" description="Helical" evidence="7">
    <location>
        <begin position="260"/>
        <end position="285"/>
    </location>
</feature>
<evidence type="ECO:0000256" key="2">
    <source>
        <dbReference type="ARBA" id="ARBA00022448"/>
    </source>
</evidence>
<dbReference type="PRINTS" id="PR00173">
    <property type="entry name" value="EDTRNSPORT"/>
</dbReference>
<organism evidence="8 9">
    <name type="scientific">Xanthomonas oryzae pv. oryzae (strain KACC10331 / KXO85)</name>
    <dbReference type="NCBI Taxonomy" id="291331"/>
    <lineage>
        <taxon>Bacteria</taxon>
        <taxon>Pseudomonadati</taxon>
        <taxon>Pseudomonadota</taxon>
        <taxon>Gammaproteobacteria</taxon>
        <taxon>Lysobacterales</taxon>
        <taxon>Lysobacteraceae</taxon>
        <taxon>Xanthomonas</taxon>
    </lineage>
</organism>
<dbReference type="KEGG" id="xoo:XOO1175"/>
<keyword evidence="3" id="KW-1003">Cell membrane</keyword>
<evidence type="ECO:0000313" key="9">
    <source>
        <dbReference type="Proteomes" id="UP000006735"/>
    </source>
</evidence>
<feature type="transmembrane region" description="Helical" evidence="7">
    <location>
        <begin position="138"/>
        <end position="161"/>
    </location>
</feature>
<feature type="transmembrane region" description="Helical" evidence="7">
    <location>
        <begin position="105"/>
        <end position="126"/>
    </location>
</feature>
<dbReference type="InterPro" id="IPR036458">
    <property type="entry name" value="Na:dicarbo_symporter_sf"/>
</dbReference>
<name>Q5H3P2_XANOR</name>
<dbReference type="EMBL" id="AE013598">
    <property type="protein sequence ID" value="AAW74429.1"/>
    <property type="molecule type" value="Genomic_DNA"/>
</dbReference>
<protein>
    <submittedName>
        <fullName evidence="8">Proton glutamate symport protein</fullName>
    </submittedName>
</protein>
<dbReference type="AlphaFoldDB" id="Q5H3P2"/>
<dbReference type="PANTHER" id="PTHR42865">
    <property type="entry name" value="PROTON/GLUTAMATE-ASPARTATE SYMPORTER"/>
    <property type="match status" value="1"/>
</dbReference>
<evidence type="ECO:0000256" key="6">
    <source>
        <dbReference type="ARBA" id="ARBA00023136"/>
    </source>
</evidence>
<keyword evidence="6 7" id="KW-0472">Membrane</keyword>
<dbReference type="HOGENOM" id="CLU_019375_7_1_6"/>
<accession>Q5H3P2</accession>
<dbReference type="GO" id="GO:0006835">
    <property type="term" value="P:dicarboxylic acid transport"/>
    <property type="evidence" value="ECO:0007669"/>
    <property type="project" value="TreeGrafter"/>
</dbReference>
<comment type="subcellular location">
    <subcellularLocation>
        <location evidence="1">Cell membrane</location>
        <topology evidence="1">Multi-pass membrane protein</topology>
    </subcellularLocation>
</comment>
<evidence type="ECO:0000256" key="4">
    <source>
        <dbReference type="ARBA" id="ARBA00022692"/>
    </source>
</evidence>
<keyword evidence="2" id="KW-0813">Transport</keyword>
<dbReference type="PANTHER" id="PTHR42865:SF7">
    <property type="entry name" value="PROTON_GLUTAMATE-ASPARTATE SYMPORTER"/>
    <property type="match status" value="1"/>
</dbReference>
<dbReference type="GO" id="GO:0005886">
    <property type="term" value="C:plasma membrane"/>
    <property type="evidence" value="ECO:0007669"/>
    <property type="project" value="UniProtKB-SubCell"/>
</dbReference>
<evidence type="ECO:0000313" key="8">
    <source>
        <dbReference type="EMBL" id="AAW74429.1"/>
    </source>
</evidence>
<feature type="transmembrane region" description="Helical" evidence="7">
    <location>
        <begin position="402"/>
        <end position="419"/>
    </location>
</feature>
<keyword evidence="5 7" id="KW-1133">Transmembrane helix</keyword>
<feature type="transmembrane region" description="Helical" evidence="7">
    <location>
        <begin position="220"/>
        <end position="239"/>
    </location>
</feature>
<dbReference type="Gene3D" id="1.10.3860.10">
    <property type="entry name" value="Sodium:dicarboxylate symporter"/>
    <property type="match status" value="1"/>
</dbReference>
<dbReference type="Proteomes" id="UP000006735">
    <property type="component" value="Chromosome"/>
</dbReference>
<sequence>MRGGKHHRISLCGAQVETYRACELSRSRVVPSMAFVKLGSFCPPRPDQMTASTTTRRPGLPLHWKMGIGFAVGLLLGLAVYYLAGSDADWVRLLTKYVTTPFSQIFLNLIFMLIVPLLFSALVMGISEMGDIRALGRVGWRTLGYTVVLSGVAVLLGLVLVNVLKPGAGVDPQVANQLIQENAERTREIISSSGTQPQGMGMLLSIVPSNVIAAASSNGAILSLMFFAVMFGVGMVLTADEKVATLRRGIEGVFEISMTLIGLVIRLAPYAVACFMFNLAALFGFDLLIRLGAYVGVVVLALGLQMVVSYGVAVKFAGRSPLVFFRQTQEATVMAFSTASSNATLPTALRVADEMGLPPRVSRFVLTVGATANQNGTALFEGVTVIFLAQFFNVDLSLGQQFMVMLVCILGGIGTAGVPSGSLPVVALICAMVGVNPVGIGMILGVNHFLDMCRTALNVTGDLALTTLVAKGEE</sequence>
<proteinExistence type="predicted"/>
<evidence type="ECO:0000256" key="1">
    <source>
        <dbReference type="ARBA" id="ARBA00004651"/>
    </source>
</evidence>
<keyword evidence="4 7" id="KW-0812">Transmembrane</keyword>
<feature type="transmembrane region" description="Helical" evidence="7">
    <location>
        <begin position="425"/>
        <end position="446"/>
    </location>
</feature>
<dbReference type="InterPro" id="IPR001991">
    <property type="entry name" value="Na-dicarboxylate_symporter"/>
</dbReference>
<evidence type="ECO:0000256" key="3">
    <source>
        <dbReference type="ARBA" id="ARBA00022475"/>
    </source>
</evidence>
<dbReference type="STRING" id="291331.XOO1175"/>
<evidence type="ECO:0000256" key="5">
    <source>
        <dbReference type="ARBA" id="ARBA00022989"/>
    </source>
</evidence>